<protein>
    <submittedName>
        <fullName evidence="2">SidA/IucD/PvdA family monooxygenase</fullName>
    </submittedName>
</protein>
<dbReference type="EMBL" id="JACJSG010000020">
    <property type="protein sequence ID" value="MBD2502076.1"/>
    <property type="molecule type" value="Genomic_DNA"/>
</dbReference>
<keyword evidence="2" id="KW-0560">Oxidoreductase</keyword>
<organism evidence="2 3">
    <name type="scientific">Anabaena azotica FACHB-119</name>
    <dbReference type="NCBI Taxonomy" id="947527"/>
    <lineage>
        <taxon>Bacteria</taxon>
        <taxon>Bacillati</taxon>
        <taxon>Cyanobacteriota</taxon>
        <taxon>Cyanophyceae</taxon>
        <taxon>Nostocales</taxon>
        <taxon>Nostocaceae</taxon>
        <taxon>Anabaena</taxon>
        <taxon>Anabaena azotica</taxon>
    </lineage>
</organism>
<dbReference type="PANTHER" id="PTHR38663:SF1">
    <property type="entry name" value="L-ORNITHINE N(5)-MONOOXYGENASE"/>
    <property type="match status" value="1"/>
</dbReference>
<dbReference type="PANTHER" id="PTHR38663">
    <property type="match status" value="1"/>
</dbReference>
<dbReference type="RefSeq" id="WP_190473973.1">
    <property type="nucleotide sequence ID" value="NZ_JACJSG010000020.1"/>
</dbReference>
<dbReference type="SUPFAM" id="SSF51905">
    <property type="entry name" value="FAD/NAD(P)-binding domain"/>
    <property type="match status" value="1"/>
</dbReference>
<evidence type="ECO:0000313" key="3">
    <source>
        <dbReference type="Proteomes" id="UP000661112"/>
    </source>
</evidence>
<reference evidence="2 3" key="1">
    <citation type="journal article" date="2020" name="ISME J.">
        <title>Comparative genomics reveals insights into cyanobacterial evolution and habitat adaptation.</title>
        <authorList>
            <person name="Chen M.Y."/>
            <person name="Teng W.K."/>
            <person name="Zhao L."/>
            <person name="Hu C.X."/>
            <person name="Zhou Y.K."/>
            <person name="Han B.P."/>
            <person name="Song L.R."/>
            <person name="Shu W.S."/>
        </authorList>
    </citation>
    <scope>NUCLEOTIDE SEQUENCE [LARGE SCALE GENOMIC DNA]</scope>
    <source>
        <strain evidence="2 3">FACHB-119</strain>
    </source>
</reference>
<name>A0ABR8D6C9_9NOST</name>
<keyword evidence="2" id="KW-0503">Monooxygenase</keyword>
<dbReference type="Gene3D" id="3.50.50.60">
    <property type="entry name" value="FAD/NAD(P)-binding domain"/>
    <property type="match status" value="1"/>
</dbReference>
<dbReference type="PRINTS" id="PR00368">
    <property type="entry name" value="FADPNR"/>
</dbReference>
<accession>A0ABR8D6C9</accession>
<dbReference type="InterPro" id="IPR038732">
    <property type="entry name" value="HpyO/CreE_NAD-binding"/>
</dbReference>
<dbReference type="GO" id="GO:0004497">
    <property type="term" value="F:monooxygenase activity"/>
    <property type="evidence" value="ECO:0007669"/>
    <property type="project" value="UniProtKB-KW"/>
</dbReference>
<dbReference type="Proteomes" id="UP000661112">
    <property type="component" value="Unassembled WGS sequence"/>
</dbReference>
<dbReference type="InterPro" id="IPR036188">
    <property type="entry name" value="FAD/NAD-bd_sf"/>
</dbReference>
<sequence length="410" mass="45802">MTKKIDLAIVGAGPHALTLTTHLLQKRQSIKGRFSVFDPSGMWMSRWKQQFTALEIPHLRSPAVHHPDPNPFALRKFAESRPHELFPPYDLPGTQLFDDFCQDVIKIRQLQDQVIPLAVKSIQPLPDHLRPQFRLGLQDGQEVIARRVVLATGSAQRQIPNWVNQIHSPYPQDRLCHSQTIDLRKLHLVGKRVLIVGGGLTSGHLAVGAISRGAKVHLLIRRQLAEKLFDAEPGWLGPKYLKDFFAQSDWQQRFTMIQQARNGGSMTPAIATQLRRQARNGNIRIDENCQIVKAQWLGENWLVECSDGSQHDCDYIWLSTGTKFDVTTEPLLKDILQAYPTPIIKGLPVLDTCLRWPGCELFIMGGLAALQVGPTARNLSGARMACEKIVPAIVKPSVAFSPSIMAAQAS</sequence>
<comment type="caution">
    <text evidence="2">The sequence shown here is derived from an EMBL/GenBank/DDBJ whole genome shotgun (WGS) entry which is preliminary data.</text>
</comment>
<evidence type="ECO:0000259" key="1">
    <source>
        <dbReference type="Pfam" id="PF13454"/>
    </source>
</evidence>
<gene>
    <name evidence="2" type="ORF">H6G83_15900</name>
</gene>
<feature type="domain" description="FAD-dependent urate hydroxylase HpyO/Asp monooxygenase CreE-like FAD/NAD(P)-binding" evidence="1">
    <location>
        <begin position="8"/>
        <end position="154"/>
    </location>
</feature>
<keyword evidence="3" id="KW-1185">Reference proteome</keyword>
<dbReference type="Pfam" id="PF13454">
    <property type="entry name" value="NAD_binding_9"/>
    <property type="match status" value="1"/>
</dbReference>
<proteinExistence type="predicted"/>
<evidence type="ECO:0000313" key="2">
    <source>
        <dbReference type="EMBL" id="MBD2502076.1"/>
    </source>
</evidence>